<reference evidence="18" key="1">
    <citation type="journal article" date="2022" name="bioRxiv">
        <title>Sequencing and chromosome-scale assembly of the giantPleurodeles waltlgenome.</title>
        <authorList>
            <person name="Brown T."/>
            <person name="Elewa A."/>
            <person name="Iarovenko S."/>
            <person name="Subramanian E."/>
            <person name="Araus A.J."/>
            <person name="Petzold A."/>
            <person name="Susuki M."/>
            <person name="Suzuki K.-i.T."/>
            <person name="Hayashi T."/>
            <person name="Toyoda A."/>
            <person name="Oliveira C."/>
            <person name="Osipova E."/>
            <person name="Leigh N.D."/>
            <person name="Simon A."/>
            <person name="Yun M.H."/>
        </authorList>
    </citation>
    <scope>NUCLEOTIDE SEQUENCE</scope>
    <source>
        <strain evidence="18">20211129_DDA</strain>
        <tissue evidence="18">Liver</tissue>
    </source>
</reference>
<comment type="caution">
    <text evidence="18">The sequence shown here is derived from an EMBL/GenBank/DDBJ whole genome shotgun (WGS) entry which is preliminary data.</text>
</comment>
<comment type="function">
    <text evidence="12">Proteolytic enzyme possibly involved in normal cellular protein degradation and turnover.</text>
</comment>
<evidence type="ECO:0000256" key="6">
    <source>
        <dbReference type="ARBA" id="ARBA00022807"/>
    </source>
</evidence>
<evidence type="ECO:0000256" key="15">
    <source>
        <dbReference type="SAM" id="MobiDB-lite"/>
    </source>
</evidence>
<comment type="similarity">
    <text evidence="2">Belongs to the peptidase C1 family.</text>
</comment>
<keyword evidence="10" id="KW-0458">Lysosome</keyword>
<dbReference type="SUPFAM" id="SSF54001">
    <property type="entry name" value="Cysteine proteinases"/>
    <property type="match status" value="1"/>
</dbReference>
<accession>A0AAV7WU90</accession>
<comment type="subcellular location">
    <subcellularLocation>
        <location evidence="1">Lysosome</location>
    </subcellularLocation>
</comment>
<evidence type="ECO:0000256" key="7">
    <source>
        <dbReference type="ARBA" id="ARBA00023145"/>
    </source>
</evidence>
<evidence type="ECO:0000256" key="13">
    <source>
        <dbReference type="ARBA" id="ARBA00066464"/>
    </source>
</evidence>
<evidence type="ECO:0000259" key="17">
    <source>
        <dbReference type="SMART" id="SM00848"/>
    </source>
</evidence>
<dbReference type="EMBL" id="JANPWB010000001">
    <property type="protein sequence ID" value="KAJ1216257.1"/>
    <property type="molecule type" value="Genomic_DNA"/>
</dbReference>
<evidence type="ECO:0000256" key="9">
    <source>
        <dbReference type="ARBA" id="ARBA00023180"/>
    </source>
</evidence>
<evidence type="ECO:0000256" key="8">
    <source>
        <dbReference type="ARBA" id="ARBA00023157"/>
    </source>
</evidence>
<evidence type="ECO:0000256" key="10">
    <source>
        <dbReference type="ARBA" id="ARBA00023228"/>
    </source>
</evidence>
<dbReference type="GO" id="GO:0006508">
    <property type="term" value="P:proteolysis"/>
    <property type="evidence" value="ECO:0007669"/>
    <property type="project" value="UniProtKB-KW"/>
</dbReference>
<keyword evidence="6" id="KW-0788">Thiol protease</keyword>
<keyword evidence="9" id="KW-0325">Glycoprotein</keyword>
<keyword evidence="19" id="KW-1185">Reference proteome</keyword>
<dbReference type="PROSITE" id="PS00139">
    <property type="entry name" value="THIOL_PROTEASE_CYS"/>
    <property type="match status" value="1"/>
</dbReference>
<evidence type="ECO:0000313" key="18">
    <source>
        <dbReference type="EMBL" id="KAJ1216257.1"/>
    </source>
</evidence>
<evidence type="ECO:0000256" key="14">
    <source>
        <dbReference type="ARBA" id="ARBA00072046"/>
    </source>
</evidence>
<evidence type="ECO:0000256" key="11">
    <source>
        <dbReference type="ARBA" id="ARBA00051025"/>
    </source>
</evidence>
<evidence type="ECO:0000256" key="1">
    <source>
        <dbReference type="ARBA" id="ARBA00004371"/>
    </source>
</evidence>
<sequence>MLCVLPALAQAFFPPRSVARAHDPRGGTAPYNSSGRGHPAQEAPDGQNSDIFLNFLFKYHKPLPAGTHDYRHREQSFLASIQRQNHLNAMSQSSGGNNTAVYGINQFSDLLPEEFRARFLRSFSTKISLSSHAKKNLKQTLLSKRFDWRDANVVTGVKDQQSCGGCWAFSVVEAIETVHAIRSHSLEELSVQEVIDCSEKNFGCNGGSPTTALRWLNETQLKLVRDSEYRYKAQTGICHYFPRSLFGISIKGFEAYNLRGHEEEMRRMLVQLGPLIVLVDAISWQDYLGGIIQHHCSAGESNHAVLITGFDTSGEVPYWIVRNSWGASWGIAGYVHIKIGDNVCGIADTVAVTFV</sequence>
<dbReference type="GO" id="GO:0005764">
    <property type="term" value="C:lysosome"/>
    <property type="evidence" value="ECO:0007669"/>
    <property type="project" value="UniProtKB-SubCell"/>
</dbReference>
<dbReference type="Gene3D" id="3.90.70.10">
    <property type="entry name" value="Cysteine proteinases"/>
    <property type="match status" value="1"/>
</dbReference>
<dbReference type="InterPro" id="IPR000169">
    <property type="entry name" value="Pept_cys_AS"/>
</dbReference>
<keyword evidence="4" id="KW-0732">Signal</keyword>
<dbReference type="InterPro" id="IPR013128">
    <property type="entry name" value="Peptidase_C1A"/>
</dbReference>
<feature type="domain" description="Peptidase C1A papain C-terminal" evidence="16">
    <location>
        <begin position="142"/>
        <end position="354"/>
    </location>
</feature>
<dbReference type="Proteomes" id="UP001066276">
    <property type="component" value="Chromosome 1_1"/>
</dbReference>
<dbReference type="InterPro" id="IPR000668">
    <property type="entry name" value="Peptidase_C1A_C"/>
</dbReference>
<dbReference type="Pfam" id="PF08246">
    <property type="entry name" value="Inhibitor_I29"/>
    <property type="match status" value="1"/>
</dbReference>
<evidence type="ECO:0000256" key="4">
    <source>
        <dbReference type="ARBA" id="ARBA00022729"/>
    </source>
</evidence>
<feature type="region of interest" description="Disordered" evidence="15">
    <location>
        <begin position="18"/>
        <end position="44"/>
    </location>
</feature>
<dbReference type="InterPro" id="IPR013201">
    <property type="entry name" value="Prot_inhib_I29"/>
</dbReference>
<keyword evidence="3" id="KW-0645">Protease</keyword>
<dbReference type="PROSITE" id="PS00640">
    <property type="entry name" value="THIOL_PROTEASE_ASN"/>
    <property type="match status" value="1"/>
</dbReference>
<evidence type="ECO:0000256" key="3">
    <source>
        <dbReference type="ARBA" id="ARBA00022670"/>
    </source>
</evidence>
<evidence type="ECO:0000256" key="2">
    <source>
        <dbReference type="ARBA" id="ARBA00008455"/>
    </source>
</evidence>
<dbReference type="InterPro" id="IPR039417">
    <property type="entry name" value="Peptidase_C1A_papain-like"/>
</dbReference>
<keyword evidence="5" id="KW-0378">Hydrolase</keyword>
<organism evidence="18 19">
    <name type="scientific">Pleurodeles waltl</name>
    <name type="common">Iberian ribbed newt</name>
    <dbReference type="NCBI Taxonomy" id="8319"/>
    <lineage>
        <taxon>Eukaryota</taxon>
        <taxon>Metazoa</taxon>
        <taxon>Chordata</taxon>
        <taxon>Craniata</taxon>
        <taxon>Vertebrata</taxon>
        <taxon>Euteleostomi</taxon>
        <taxon>Amphibia</taxon>
        <taxon>Batrachia</taxon>
        <taxon>Caudata</taxon>
        <taxon>Salamandroidea</taxon>
        <taxon>Salamandridae</taxon>
        <taxon>Pleurodelinae</taxon>
        <taxon>Pleurodeles</taxon>
    </lineage>
</organism>
<protein>
    <recommendedName>
        <fullName evidence="14">Cathepsin O</fullName>
        <ecNumber evidence="13">3.4.22.42</ecNumber>
    </recommendedName>
</protein>
<dbReference type="CDD" id="cd02248">
    <property type="entry name" value="Peptidase_C1A"/>
    <property type="match status" value="1"/>
</dbReference>
<evidence type="ECO:0000259" key="16">
    <source>
        <dbReference type="SMART" id="SM00645"/>
    </source>
</evidence>
<dbReference type="Pfam" id="PF00112">
    <property type="entry name" value="Peptidase_C1"/>
    <property type="match status" value="1"/>
</dbReference>
<evidence type="ECO:0000256" key="12">
    <source>
        <dbReference type="ARBA" id="ARBA00053492"/>
    </source>
</evidence>
<keyword evidence="8" id="KW-1015">Disulfide bond</keyword>
<keyword evidence="7" id="KW-0865">Zymogen</keyword>
<dbReference type="InterPro" id="IPR038765">
    <property type="entry name" value="Papain-like_cys_pep_sf"/>
</dbReference>
<dbReference type="GO" id="GO:0008234">
    <property type="term" value="F:cysteine-type peptidase activity"/>
    <property type="evidence" value="ECO:0007669"/>
    <property type="project" value="UniProtKB-KW"/>
</dbReference>
<dbReference type="SMART" id="SM00645">
    <property type="entry name" value="Pept_C1"/>
    <property type="match status" value="1"/>
</dbReference>
<dbReference type="SMART" id="SM00848">
    <property type="entry name" value="Inhibitor_I29"/>
    <property type="match status" value="1"/>
</dbReference>
<name>A0AAV7WU90_PLEWA</name>
<comment type="catalytic activity">
    <reaction evidence="11">
        <text>The recombinant human enzyme hydrolyzes synthetic endopeptidase substrates including Z-Phe-Arg-NHMec and Z-Arg-Arg-NHMec.</text>
        <dbReference type="EC" id="3.4.22.42"/>
    </reaction>
</comment>
<dbReference type="InterPro" id="IPR025660">
    <property type="entry name" value="Pept_his_AS"/>
</dbReference>
<dbReference type="PANTHER" id="PTHR12411">
    <property type="entry name" value="CYSTEINE PROTEASE FAMILY C1-RELATED"/>
    <property type="match status" value="1"/>
</dbReference>
<evidence type="ECO:0000256" key="5">
    <source>
        <dbReference type="ARBA" id="ARBA00022801"/>
    </source>
</evidence>
<dbReference type="InterPro" id="IPR025661">
    <property type="entry name" value="Pept_asp_AS"/>
</dbReference>
<evidence type="ECO:0000313" key="19">
    <source>
        <dbReference type="Proteomes" id="UP001066276"/>
    </source>
</evidence>
<proteinExistence type="inferred from homology"/>
<dbReference type="AlphaFoldDB" id="A0AAV7WU90"/>
<dbReference type="FunFam" id="3.90.70.10:FF:000079">
    <property type="entry name" value="Cathepsin O"/>
    <property type="match status" value="1"/>
</dbReference>
<gene>
    <name evidence="18" type="ORF">NDU88_003861</name>
</gene>
<dbReference type="EC" id="3.4.22.42" evidence="13"/>
<dbReference type="PRINTS" id="PR00705">
    <property type="entry name" value="PAPAIN"/>
</dbReference>
<feature type="domain" description="Cathepsin propeptide inhibitor" evidence="17">
    <location>
        <begin position="52"/>
        <end position="115"/>
    </location>
</feature>
<dbReference type="PROSITE" id="PS00639">
    <property type="entry name" value="THIOL_PROTEASE_HIS"/>
    <property type="match status" value="1"/>
</dbReference>